<accession>A0A1H1SQV9</accession>
<evidence type="ECO:0000313" key="3">
    <source>
        <dbReference type="EMBL" id="MCP2369308.1"/>
    </source>
</evidence>
<dbReference type="SMART" id="SM01152">
    <property type="entry name" value="DUF167"/>
    <property type="match status" value="1"/>
</dbReference>
<sequence length="85" mass="9032">MANAVQLMELTVRVKPGSRRGPLVESTPDDPAASLTVHVRERAIDGAANAGVVAAIAAHFGVPRREVEIVRGRTSRIKRVRVGAP</sequence>
<evidence type="ECO:0000313" key="6">
    <source>
        <dbReference type="Proteomes" id="UP000893823"/>
    </source>
</evidence>
<dbReference type="EMBL" id="SODL02000009">
    <property type="protein sequence ID" value="MCP2369308.1"/>
    <property type="molecule type" value="Genomic_DNA"/>
</dbReference>
<evidence type="ECO:0000256" key="1">
    <source>
        <dbReference type="ARBA" id="ARBA00010364"/>
    </source>
</evidence>
<evidence type="ECO:0000313" key="4">
    <source>
        <dbReference type="EMBL" id="SDS50228.1"/>
    </source>
</evidence>
<dbReference type="NCBIfam" id="TIGR00251">
    <property type="entry name" value="DUF167 family protein"/>
    <property type="match status" value="1"/>
</dbReference>
<evidence type="ECO:0000256" key="2">
    <source>
        <dbReference type="HAMAP-Rule" id="MF_00634"/>
    </source>
</evidence>
<keyword evidence="6" id="KW-1185">Reference proteome</keyword>
<dbReference type="SUPFAM" id="SSF69786">
    <property type="entry name" value="YggU-like"/>
    <property type="match status" value="1"/>
</dbReference>
<proteinExistence type="inferred from homology"/>
<name>A0A1H1SQV9_9MICO</name>
<organism evidence="4 5">
    <name type="scientific">Agromyces flavus</name>
    <dbReference type="NCBI Taxonomy" id="589382"/>
    <lineage>
        <taxon>Bacteria</taxon>
        <taxon>Bacillati</taxon>
        <taxon>Actinomycetota</taxon>
        <taxon>Actinomycetes</taxon>
        <taxon>Micrococcales</taxon>
        <taxon>Microbacteriaceae</taxon>
        <taxon>Agromyces</taxon>
    </lineage>
</organism>
<reference evidence="5" key="1">
    <citation type="submission" date="2016-10" db="EMBL/GenBank/DDBJ databases">
        <authorList>
            <person name="Varghese N."/>
            <person name="Submissions S."/>
        </authorList>
    </citation>
    <scope>NUCLEOTIDE SEQUENCE [LARGE SCALE GENOMIC DNA]</scope>
    <source>
        <strain evidence="5">CPCC 202695</strain>
    </source>
</reference>
<comment type="similarity">
    <text evidence="1 2">Belongs to the UPF0235 family.</text>
</comment>
<dbReference type="Pfam" id="PF02594">
    <property type="entry name" value="DUF167"/>
    <property type="match status" value="1"/>
</dbReference>
<dbReference type="InterPro" id="IPR003746">
    <property type="entry name" value="DUF167"/>
</dbReference>
<protein>
    <recommendedName>
        <fullName evidence="2">UPF0235 protein BCL57_003494</fullName>
    </recommendedName>
</protein>
<dbReference type="HAMAP" id="MF_00634">
    <property type="entry name" value="UPF0235"/>
    <property type="match status" value="1"/>
</dbReference>
<dbReference type="Proteomes" id="UP000199482">
    <property type="component" value="Chromosome I"/>
</dbReference>
<dbReference type="InterPro" id="IPR036591">
    <property type="entry name" value="YggU-like_sf"/>
</dbReference>
<gene>
    <name evidence="3" type="ORF">BCL57_003494</name>
    <name evidence="4" type="ORF">SAMN04489721_1425</name>
</gene>
<dbReference type="EMBL" id="LT629755">
    <property type="protein sequence ID" value="SDS50228.1"/>
    <property type="molecule type" value="Genomic_DNA"/>
</dbReference>
<dbReference type="Proteomes" id="UP000893823">
    <property type="component" value="Unassembled WGS sequence"/>
</dbReference>
<dbReference type="AlphaFoldDB" id="A0A1H1SQV9"/>
<reference evidence="3" key="3">
    <citation type="submission" date="2022-06" db="EMBL/GenBank/DDBJ databases">
        <title>Genomic Encyclopedia of Type Strains, Phase III (KMG-III): the genomes of soil and plant-associated and newly described type strains.</title>
        <authorList>
            <person name="Whitman W."/>
        </authorList>
    </citation>
    <scope>NUCLEOTIDE SEQUENCE</scope>
    <source>
        <strain evidence="3">CPCC 202695</strain>
    </source>
</reference>
<dbReference type="RefSeq" id="WP_371874271.1">
    <property type="nucleotide sequence ID" value="NZ_LT629755.1"/>
</dbReference>
<reference evidence="4" key="2">
    <citation type="submission" date="2016-10" db="EMBL/GenBank/DDBJ databases">
        <authorList>
            <person name="de Groot N.N."/>
        </authorList>
    </citation>
    <scope>NUCLEOTIDE SEQUENCE [LARGE SCALE GENOMIC DNA]</scope>
    <source>
        <strain evidence="4">CPCC 202695</strain>
    </source>
</reference>
<evidence type="ECO:0000313" key="5">
    <source>
        <dbReference type="Proteomes" id="UP000199482"/>
    </source>
</evidence>
<dbReference type="Gene3D" id="3.30.1200.10">
    <property type="entry name" value="YggU-like"/>
    <property type="match status" value="1"/>
</dbReference>
<dbReference type="STRING" id="589382.SAMN04489721_1425"/>